<dbReference type="AlphaFoldDB" id="A0A420ZCE7"/>
<sequence>MLNVMNMIQKTSLENFMKFALALENGVNVRYIQKKTDFTYSYCFFYIREFEKLGMIETKKHGRDRIVYVTELGNELILTVKRLKDLLSR</sequence>
<dbReference type="EMBL" id="QMNG01000022">
    <property type="protein sequence ID" value="RLC36889.1"/>
    <property type="molecule type" value="Genomic_DNA"/>
</dbReference>
<protein>
    <recommendedName>
        <fullName evidence="3">ArnR1-like winged helix-turn-helix domain-containing protein</fullName>
    </recommendedName>
</protein>
<gene>
    <name evidence="1" type="ORF">DRH29_03515</name>
</gene>
<proteinExistence type="predicted"/>
<dbReference type="InterPro" id="IPR036388">
    <property type="entry name" value="WH-like_DNA-bd_sf"/>
</dbReference>
<dbReference type="SUPFAM" id="SSF46785">
    <property type="entry name" value="Winged helix' DNA-binding domain"/>
    <property type="match status" value="1"/>
</dbReference>
<organism evidence="1 2">
    <name type="scientific">candidate division Kazan bacterium</name>
    <dbReference type="NCBI Taxonomy" id="2202143"/>
    <lineage>
        <taxon>Bacteria</taxon>
        <taxon>Bacteria division Kazan-3B-28</taxon>
    </lineage>
</organism>
<name>A0A420ZCE7_UNCK3</name>
<evidence type="ECO:0000313" key="2">
    <source>
        <dbReference type="Proteomes" id="UP000281261"/>
    </source>
</evidence>
<dbReference type="Proteomes" id="UP000281261">
    <property type="component" value="Unassembled WGS sequence"/>
</dbReference>
<evidence type="ECO:0000313" key="1">
    <source>
        <dbReference type="EMBL" id="RLC36889.1"/>
    </source>
</evidence>
<reference evidence="1 2" key="1">
    <citation type="submission" date="2018-06" db="EMBL/GenBank/DDBJ databases">
        <title>Extensive metabolic versatility and redundancy in microbially diverse, dynamic hydrothermal sediments.</title>
        <authorList>
            <person name="Dombrowski N."/>
            <person name="Teske A."/>
            <person name="Baker B.J."/>
        </authorList>
    </citation>
    <scope>NUCLEOTIDE SEQUENCE [LARGE SCALE GENOMIC DNA]</scope>
    <source>
        <strain evidence="1">B79_G16</strain>
    </source>
</reference>
<evidence type="ECO:0008006" key="3">
    <source>
        <dbReference type="Google" id="ProtNLM"/>
    </source>
</evidence>
<dbReference type="InterPro" id="IPR036390">
    <property type="entry name" value="WH_DNA-bd_sf"/>
</dbReference>
<dbReference type="Gene3D" id="1.10.10.10">
    <property type="entry name" value="Winged helix-like DNA-binding domain superfamily/Winged helix DNA-binding domain"/>
    <property type="match status" value="1"/>
</dbReference>
<accession>A0A420ZCE7</accession>
<comment type="caution">
    <text evidence="1">The sequence shown here is derived from an EMBL/GenBank/DDBJ whole genome shotgun (WGS) entry which is preliminary data.</text>
</comment>